<gene>
    <name evidence="2" type="ORF">DWG24_20465</name>
</gene>
<dbReference type="Proteomes" id="UP000500801">
    <property type="component" value="Chromosome"/>
</dbReference>
<dbReference type="InterPro" id="IPR020845">
    <property type="entry name" value="AMP-binding_CS"/>
</dbReference>
<dbReference type="GO" id="GO:0031177">
    <property type="term" value="F:phosphopantetheine binding"/>
    <property type="evidence" value="ECO:0007669"/>
    <property type="project" value="TreeGrafter"/>
</dbReference>
<dbReference type="InterPro" id="IPR000873">
    <property type="entry name" value="AMP-dep_synth/lig_dom"/>
</dbReference>
<dbReference type="RefSeq" id="WP_168363845.1">
    <property type="nucleotide sequence ID" value="NZ_CP033622.1"/>
</dbReference>
<dbReference type="GO" id="GO:0044550">
    <property type="term" value="P:secondary metabolite biosynthetic process"/>
    <property type="evidence" value="ECO:0007669"/>
    <property type="project" value="TreeGrafter"/>
</dbReference>
<evidence type="ECO:0000313" key="2">
    <source>
        <dbReference type="EMBL" id="QIZ52944.1"/>
    </source>
</evidence>
<evidence type="ECO:0000313" key="3">
    <source>
        <dbReference type="Proteomes" id="UP000500801"/>
    </source>
</evidence>
<dbReference type="EMBL" id="CP033622">
    <property type="protein sequence ID" value="QIZ52944.1"/>
    <property type="molecule type" value="Genomic_DNA"/>
</dbReference>
<feature type="domain" description="AMP-dependent synthetase/ligase" evidence="1">
    <location>
        <begin position="10"/>
        <end position="358"/>
    </location>
</feature>
<dbReference type="PANTHER" id="PTHR45527">
    <property type="entry name" value="NONRIBOSOMAL PEPTIDE SYNTHETASE"/>
    <property type="match status" value="1"/>
</dbReference>
<dbReference type="SUPFAM" id="SSF56801">
    <property type="entry name" value="Acetyl-CoA synthetase-like"/>
    <property type="match status" value="1"/>
</dbReference>
<reference evidence="2 3" key="1">
    <citation type="submission" date="2018-11" db="EMBL/GenBank/DDBJ databases">
        <title>Complete genome sequence of Dickeya zeae strain CE1 infecting Canna edulis Ker-Gawl. in China.</title>
        <authorList>
            <person name="Zhang J."/>
            <person name="Lin B."/>
            <person name="Shen H."/>
            <person name="Jiang S."/>
            <person name="Pu X."/>
            <person name="Sun D."/>
        </authorList>
    </citation>
    <scope>NUCLEOTIDE SEQUENCE [LARGE SCALE GENOMIC DNA]</scope>
    <source>
        <strain evidence="2 3">CE1</strain>
    </source>
</reference>
<organism evidence="2 3">
    <name type="scientific">Dickeya zeae</name>
    <dbReference type="NCBI Taxonomy" id="204042"/>
    <lineage>
        <taxon>Bacteria</taxon>
        <taxon>Pseudomonadati</taxon>
        <taxon>Pseudomonadota</taxon>
        <taxon>Gammaproteobacteria</taxon>
        <taxon>Enterobacterales</taxon>
        <taxon>Pectobacteriaceae</taxon>
        <taxon>Dickeya</taxon>
    </lineage>
</organism>
<dbReference type="GO" id="GO:0016874">
    <property type="term" value="F:ligase activity"/>
    <property type="evidence" value="ECO:0007669"/>
    <property type="project" value="UniProtKB-KW"/>
</dbReference>
<protein>
    <submittedName>
        <fullName evidence="2">Alanine-phosphoribitol ligase</fullName>
    </submittedName>
</protein>
<dbReference type="InterPro" id="IPR045851">
    <property type="entry name" value="AMP-bd_C_sf"/>
</dbReference>
<dbReference type="InterPro" id="IPR042099">
    <property type="entry name" value="ANL_N_sf"/>
</dbReference>
<proteinExistence type="predicted"/>
<dbReference type="Gene3D" id="3.40.50.12780">
    <property type="entry name" value="N-terminal domain of ligase-like"/>
    <property type="match status" value="1"/>
</dbReference>
<evidence type="ECO:0000259" key="1">
    <source>
        <dbReference type="Pfam" id="PF00501"/>
    </source>
</evidence>
<accession>A0AAE7D1F7</accession>
<name>A0AAE7D1F7_9GAMM</name>
<dbReference type="AlphaFoldDB" id="A0AAE7D1F7"/>
<dbReference type="PANTHER" id="PTHR45527:SF1">
    <property type="entry name" value="FATTY ACID SYNTHASE"/>
    <property type="match status" value="1"/>
</dbReference>
<dbReference type="Pfam" id="PF00501">
    <property type="entry name" value="AMP-binding"/>
    <property type="match status" value="1"/>
</dbReference>
<keyword evidence="2" id="KW-0436">Ligase</keyword>
<dbReference type="GO" id="GO:0043041">
    <property type="term" value="P:amino acid activation for nonribosomal peptide biosynthetic process"/>
    <property type="evidence" value="ECO:0007669"/>
    <property type="project" value="TreeGrafter"/>
</dbReference>
<dbReference type="PROSITE" id="PS00455">
    <property type="entry name" value="AMP_BINDING"/>
    <property type="match status" value="1"/>
</dbReference>
<dbReference type="GO" id="GO:0005737">
    <property type="term" value="C:cytoplasm"/>
    <property type="evidence" value="ECO:0007669"/>
    <property type="project" value="TreeGrafter"/>
</dbReference>
<dbReference type="Gene3D" id="3.30.300.30">
    <property type="match status" value="1"/>
</dbReference>
<sequence length="517" mass="56779">MFSSVLNPIQTRIRETPQHLAIVNDEGSYTFAQLGVRVEAIRQALQQHQPRCVMIYGHKQLDAAAAMLACAFEAITFTFVDIANPAARIAHIVAVTQADLLLLACPPRTELPSLSIPLCTTASLPDTPSLTQPVRPAPEQIFYILTTSGSTGEPKGVKISYGNFAAFSDWYIPSLQAEEFPGGHVNHACLSFDMGVMDLFPSLAAGKPVLMLNHINNIRPRKNLQLLTESAVKASSWFSTPSFLDIMCTDRQFNTKSLPALRVLFVGGEPVSALLVQTLQTRFPQTEIRHAYGPTETTCVTHALCLPPIDAKKAGALPLGRPHGANRIEIWDEEGKPLPAGHYGEIVILGPQVGAGYLPHDLPANRAFGAQDGNERYYRTGDIGCQDEQGHLFIQGRTDSQIKWHGNRIDLAEIEKAASQCEQVKQSVVLIKKSNNVVTELVLCVHLGLDTAAYRDSLRRSLAQRLPAYMMPRVIRFTGPFPLTLHGKTDRQALMQQCETDVLPEQGNSMTLYSSPK</sequence>